<sequence>MIKRAIIITIILNSIILISVPAGHGYGIMVMFEFISIPTLIKNGFDFQKEYPFESSLILIALVTLIGKLILISLLFSKNILNKKNWIYIGLSLMLISFLFVCYGAWEYDNFLFAITLGSGIPFLIYFGRILYLIKKENNKTKLVAE</sequence>
<evidence type="ECO:0000313" key="2">
    <source>
        <dbReference type="EMBL" id="PSG88398.1"/>
    </source>
</evidence>
<dbReference type="OrthoDB" id="1439064at2"/>
<dbReference type="Proteomes" id="UP000238426">
    <property type="component" value="Unassembled WGS sequence"/>
</dbReference>
<evidence type="ECO:0008006" key="4">
    <source>
        <dbReference type="Google" id="ProtNLM"/>
    </source>
</evidence>
<reference evidence="2 3" key="1">
    <citation type="submission" date="2018-03" db="EMBL/GenBank/DDBJ databases">
        <title>Mesoflavibacter sp. HG37 and Mesoflavibacter sp. HG96 sp.nov., two marine bacteria isolated from seawater of Western Pacific Ocean.</title>
        <authorList>
            <person name="Cheng H."/>
            <person name="Wu Y.-H."/>
            <person name="Guo L.-L."/>
            <person name="Xu X.-W."/>
        </authorList>
    </citation>
    <scope>NUCLEOTIDE SEQUENCE [LARGE SCALE GENOMIC DNA]</scope>
    <source>
        <strain evidence="2 3">KCTC 32269</strain>
    </source>
</reference>
<evidence type="ECO:0000256" key="1">
    <source>
        <dbReference type="SAM" id="Phobius"/>
    </source>
</evidence>
<name>A0A2T1N964_9FLAO</name>
<evidence type="ECO:0000313" key="3">
    <source>
        <dbReference type="Proteomes" id="UP000238426"/>
    </source>
</evidence>
<keyword evidence="1" id="KW-0472">Membrane</keyword>
<accession>A0A2T1N964</accession>
<feature type="transmembrane region" description="Helical" evidence="1">
    <location>
        <begin position="112"/>
        <end position="134"/>
    </location>
</feature>
<proteinExistence type="predicted"/>
<gene>
    <name evidence="2" type="ORF">C7H52_08845</name>
</gene>
<feature type="transmembrane region" description="Helical" evidence="1">
    <location>
        <begin position="57"/>
        <end position="76"/>
    </location>
</feature>
<comment type="caution">
    <text evidence="2">The sequence shown here is derived from an EMBL/GenBank/DDBJ whole genome shotgun (WGS) entry which is preliminary data.</text>
</comment>
<protein>
    <recommendedName>
        <fullName evidence="4">DUF4293 domain-containing protein</fullName>
    </recommendedName>
</protein>
<feature type="transmembrane region" description="Helical" evidence="1">
    <location>
        <begin position="7"/>
        <end position="37"/>
    </location>
</feature>
<dbReference type="AlphaFoldDB" id="A0A2T1N964"/>
<keyword evidence="1" id="KW-1133">Transmembrane helix</keyword>
<dbReference type="EMBL" id="PXOQ01000009">
    <property type="protein sequence ID" value="PSG88398.1"/>
    <property type="molecule type" value="Genomic_DNA"/>
</dbReference>
<dbReference type="RefSeq" id="WP_106463536.1">
    <property type="nucleotide sequence ID" value="NZ_PXOQ01000009.1"/>
</dbReference>
<organism evidence="2 3">
    <name type="scientific">Aurantibacter aestuarii</name>
    <dbReference type="NCBI Taxonomy" id="1266046"/>
    <lineage>
        <taxon>Bacteria</taxon>
        <taxon>Pseudomonadati</taxon>
        <taxon>Bacteroidota</taxon>
        <taxon>Flavobacteriia</taxon>
        <taxon>Flavobacteriales</taxon>
        <taxon>Flavobacteriaceae</taxon>
        <taxon>Aurantibacter</taxon>
    </lineage>
</organism>
<feature type="transmembrane region" description="Helical" evidence="1">
    <location>
        <begin position="88"/>
        <end position="106"/>
    </location>
</feature>
<keyword evidence="1" id="KW-0812">Transmembrane</keyword>
<keyword evidence="3" id="KW-1185">Reference proteome</keyword>